<name>A0A084Y0W9_9PROT</name>
<keyword evidence="8" id="KW-0186">Copper</keyword>
<keyword evidence="9 10" id="KW-0472">Membrane</keyword>
<proteinExistence type="inferred from homology"/>
<dbReference type="RefSeq" id="WP_273703447.1">
    <property type="nucleotide sequence ID" value="NZ_JDSS02000021.1"/>
</dbReference>
<dbReference type="EMBL" id="JDSS02000021">
    <property type="protein sequence ID" value="KFB68363.1"/>
    <property type="molecule type" value="Genomic_DNA"/>
</dbReference>
<dbReference type="NCBIfam" id="NF003465">
    <property type="entry name" value="PRK05089.1"/>
    <property type="match status" value="1"/>
</dbReference>
<evidence type="ECO:0000256" key="6">
    <source>
        <dbReference type="ARBA" id="ARBA00022968"/>
    </source>
</evidence>
<evidence type="ECO:0000256" key="2">
    <source>
        <dbReference type="ARBA" id="ARBA00004382"/>
    </source>
</evidence>
<evidence type="ECO:0000256" key="10">
    <source>
        <dbReference type="SAM" id="Phobius"/>
    </source>
</evidence>
<dbReference type="PANTHER" id="PTHR21320">
    <property type="entry name" value="CYTOCHROME C OXIDASE ASSEMBLY PROTEIN COX11-RELATED"/>
    <property type="match status" value="1"/>
</dbReference>
<feature type="transmembrane region" description="Helical" evidence="10">
    <location>
        <begin position="28"/>
        <end position="47"/>
    </location>
</feature>
<dbReference type="GO" id="GO:0005507">
    <property type="term" value="F:copper ion binding"/>
    <property type="evidence" value="ECO:0007669"/>
    <property type="project" value="InterPro"/>
</dbReference>
<comment type="function">
    <text evidence="1">Exerts its effect at some terminal stage of cytochrome c oxidase synthesis, probably by being involved in the insertion of the copper B into subunit I.</text>
</comment>
<evidence type="ECO:0000313" key="12">
    <source>
        <dbReference type="Proteomes" id="UP000019812"/>
    </source>
</evidence>
<evidence type="ECO:0000256" key="7">
    <source>
        <dbReference type="ARBA" id="ARBA00022989"/>
    </source>
</evidence>
<comment type="subcellular location">
    <subcellularLocation>
        <location evidence="2">Cell inner membrane</location>
        <topology evidence="2">Single-pass type II membrane protein</topology>
        <orientation evidence="2">Periplasmic side</orientation>
    </subcellularLocation>
</comment>
<dbReference type="Gene3D" id="2.60.370.10">
    <property type="entry name" value="Ctag/Cox11"/>
    <property type="match status" value="1"/>
</dbReference>
<evidence type="ECO:0000256" key="8">
    <source>
        <dbReference type="ARBA" id="ARBA00023008"/>
    </source>
</evidence>
<keyword evidence="5 10" id="KW-0812">Transmembrane</keyword>
<evidence type="ECO:0000313" key="11">
    <source>
        <dbReference type="EMBL" id="KFB68363.1"/>
    </source>
</evidence>
<comment type="caution">
    <text evidence="11">The sequence shown here is derived from an EMBL/GenBank/DDBJ whole genome shotgun (WGS) entry which is preliminary data.</text>
</comment>
<gene>
    <name evidence="11" type="primary">ctaG</name>
    <name evidence="11" type="ORF">CAPSK01_002217</name>
</gene>
<dbReference type="AlphaFoldDB" id="A0A084Y0W9"/>
<dbReference type="InterPro" id="IPR007533">
    <property type="entry name" value="Cyt_c_oxidase_assmbl_CtaG"/>
</dbReference>
<evidence type="ECO:0000256" key="3">
    <source>
        <dbReference type="ARBA" id="ARBA00009620"/>
    </source>
</evidence>
<organism evidence="11 12">
    <name type="scientific">Candidatus Accumulibacter vicinus</name>
    <dbReference type="NCBI Taxonomy" id="2954382"/>
    <lineage>
        <taxon>Bacteria</taxon>
        <taxon>Pseudomonadati</taxon>
        <taxon>Pseudomonadota</taxon>
        <taxon>Betaproteobacteria</taxon>
        <taxon>Candidatus Accumulibacter</taxon>
    </lineage>
</organism>
<dbReference type="Pfam" id="PF04442">
    <property type="entry name" value="CtaG_Cox11"/>
    <property type="match status" value="1"/>
</dbReference>
<accession>A0A084Y0W9</accession>
<dbReference type="SUPFAM" id="SSF110111">
    <property type="entry name" value="Ctag/Cox11"/>
    <property type="match status" value="1"/>
</dbReference>
<evidence type="ECO:0000256" key="9">
    <source>
        <dbReference type="ARBA" id="ARBA00023136"/>
    </source>
</evidence>
<sequence>MDRQQLNPEPGPLAATAANTRPQAISNARIAAVMLTVVAGSLLFVAAQPRLYRAFCEWTGLYDIDRAEQVAMPSLPGRPVTLEFDANSHESGLLFRPQMNSLTTKTGEIVHVVYRVENTRNSTVIGQAVPSYGPQHAGSYVKKLECFCFKQQTFAPHEVREMNVVFLLDSKLPDDVGTVTLSYTFFEVPVPSGGSANSSPTRKENRT</sequence>
<protein>
    <recommendedName>
        <fullName evidence="4">Cytochrome c oxidase assembly protein CtaG</fullName>
    </recommendedName>
</protein>
<evidence type="ECO:0000256" key="1">
    <source>
        <dbReference type="ARBA" id="ARBA00004007"/>
    </source>
</evidence>
<evidence type="ECO:0000256" key="4">
    <source>
        <dbReference type="ARBA" id="ARBA00015384"/>
    </source>
</evidence>
<dbReference type="GO" id="GO:0005886">
    <property type="term" value="C:plasma membrane"/>
    <property type="evidence" value="ECO:0007669"/>
    <property type="project" value="UniProtKB-SubCell"/>
</dbReference>
<keyword evidence="7 10" id="KW-1133">Transmembrane helix</keyword>
<dbReference type="Proteomes" id="UP000019812">
    <property type="component" value="Unassembled WGS sequence"/>
</dbReference>
<dbReference type="PANTHER" id="PTHR21320:SF3">
    <property type="entry name" value="CYTOCHROME C OXIDASE ASSEMBLY PROTEIN COX11, MITOCHONDRIAL-RELATED"/>
    <property type="match status" value="1"/>
</dbReference>
<keyword evidence="6" id="KW-0735">Signal-anchor</keyword>
<evidence type="ECO:0000256" key="5">
    <source>
        <dbReference type="ARBA" id="ARBA00022692"/>
    </source>
</evidence>
<reference evidence="11 12" key="1">
    <citation type="submission" date="2014-07" db="EMBL/GenBank/DDBJ databases">
        <title>Expanding our view of genomic diversity in Candidatus Accumulibacter clades.</title>
        <authorList>
            <person name="Skennerton C.T."/>
            <person name="Barr J.J."/>
            <person name="Slater F.R."/>
            <person name="Bond P.L."/>
            <person name="Tyson G.W."/>
        </authorList>
    </citation>
    <scope>NUCLEOTIDE SEQUENCE [LARGE SCALE GENOMIC DNA]</scope>
    <source>
        <strain evidence="12">SK-01</strain>
    </source>
</reference>
<comment type="similarity">
    <text evidence="3">Belongs to the COX11/CtaG family.</text>
</comment>
<dbReference type="InterPro" id="IPR023471">
    <property type="entry name" value="CtaG/Cox11_dom_sf"/>
</dbReference>
<dbReference type="STRING" id="1457154.CAPSK01_002217"/>